<feature type="transmembrane region" description="Helical" evidence="3">
    <location>
        <begin position="29"/>
        <end position="50"/>
    </location>
</feature>
<evidence type="ECO:0000313" key="5">
    <source>
        <dbReference type="Proteomes" id="UP001623041"/>
    </source>
</evidence>
<feature type="region of interest" description="Disordered" evidence="2">
    <location>
        <begin position="354"/>
        <end position="468"/>
    </location>
</feature>
<feature type="transmembrane region" description="Helical" evidence="3">
    <location>
        <begin position="139"/>
        <end position="156"/>
    </location>
</feature>
<gene>
    <name evidence="4" type="ORF">ACJEBI_12985</name>
</gene>
<dbReference type="PANTHER" id="PTHR40903:SF1">
    <property type="entry name" value="HYPHALLY REGULATED CELL WALL PROTEIN 3"/>
    <property type="match status" value="1"/>
</dbReference>
<feature type="compositionally biased region" description="Polar residues" evidence="2">
    <location>
        <begin position="354"/>
        <end position="370"/>
    </location>
</feature>
<dbReference type="RefSeq" id="WP_406580988.1">
    <property type="nucleotide sequence ID" value="NZ_JBJHQH010000008.1"/>
</dbReference>
<sequence length="524" mass="57822">MEDKTLFIKLLNPLRRQLLLKRIIQEIHYWMLAASAFSVIILSLARIFVIPFYHEIIWYGGFLILLVFVFRTWRNNPSFRETANLFNTYIPEDRVITAFSFLNEEGMLQKLQLSEALIYMKKEQQRVLARKKRYFFPKWLFISALLVCLSAFLNYFPNQSLQLAEKKEIEMKVLNRVEKTLEEKAKKENNAETKKALEQAKEIIEKNPEPNEALLALAKQNKKLELKALKQQEKLENYKAWQQDVKNADLSKLAAALEEGDIEKIKKELEQLTKRYDSLSESERQALSKLTGSSKKLSEKEISELAKQISEALNSDNTKKELADAQAALGEAADNLQNEMLANGLKTDQIALNSSNQSAGGKSNSQNSKDGNPSSGSQSSNQGKQSAGNGTQGNGNGSGNGNVAGSGNGAGAGQGSGSGKGAGSGSGHGSGAGLGSGSQQLLTIPEKITGNNNLETDTGSIGTGSPAEQYTGNGPILKGQLRSYQEVYGTYADVYRKSTYRIKLPADLEEIVKNYYLLLDPDKE</sequence>
<feature type="compositionally biased region" description="Low complexity" evidence="2">
    <location>
        <begin position="371"/>
        <end position="389"/>
    </location>
</feature>
<organism evidence="4 5">
    <name type="scientific">Bacillus salipaludis</name>
    <dbReference type="NCBI Taxonomy" id="2547811"/>
    <lineage>
        <taxon>Bacteria</taxon>
        <taxon>Bacillati</taxon>
        <taxon>Bacillota</taxon>
        <taxon>Bacilli</taxon>
        <taxon>Bacillales</taxon>
        <taxon>Bacillaceae</taxon>
        <taxon>Bacillus</taxon>
    </lineage>
</organism>
<keyword evidence="1" id="KW-0175">Coiled coil</keyword>
<keyword evidence="3" id="KW-0472">Membrane</keyword>
<feature type="coiled-coil region" evidence="1">
    <location>
        <begin position="164"/>
        <end position="339"/>
    </location>
</feature>
<name>A0ABW8RG04_9BACI</name>
<dbReference type="PANTHER" id="PTHR40903">
    <property type="entry name" value="GLYCINE-RICH CELL WALL STRUCTURAL PROTEIN 1-LIKE"/>
    <property type="match status" value="1"/>
</dbReference>
<feature type="compositionally biased region" description="Gly residues" evidence="2">
    <location>
        <begin position="390"/>
        <end position="436"/>
    </location>
</feature>
<dbReference type="EMBL" id="JBJHQH010000008">
    <property type="protein sequence ID" value="MFK9092398.1"/>
    <property type="molecule type" value="Genomic_DNA"/>
</dbReference>
<dbReference type="Proteomes" id="UP001623041">
    <property type="component" value="Unassembled WGS sequence"/>
</dbReference>
<evidence type="ECO:0000313" key="4">
    <source>
        <dbReference type="EMBL" id="MFK9092398.1"/>
    </source>
</evidence>
<accession>A0ABW8RG04</accession>
<feature type="transmembrane region" description="Helical" evidence="3">
    <location>
        <begin position="56"/>
        <end position="73"/>
    </location>
</feature>
<evidence type="ECO:0000256" key="2">
    <source>
        <dbReference type="SAM" id="MobiDB-lite"/>
    </source>
</evidence>
<keyword evidence="3" id="KW-1133">Transmembrane helix</keyword>
<evidence type="ECO:0000256" key="1">
    <source>
        <dbReference type="SAM" id="Coils"/>
    </source>
</evidence>
<reference evidence="4 5" key="1">
    <citation type="submission" date="2024-11" db="EMBL/GenBank/DDBJ databases">
        <authorList>
            <person name="Lucas J.A."/>
        </authorList>
    </citation>
    <scope>NUCLEOTIDE SEQUENCE [LARGE SCALE GENOMIC DNA]</scope>
    <source>
        <strain evidence="4 5">Z 5.4</strain>
    </source>
</reference>
<comment type="caution">
    <text evidence="4">The sequence shown here is derived from an EMBL/GenBank/DDBJ whole genome shotgun (WGS) entry which is preliminary data.</text>
</comment>
<feature type="compositionally biased region" description="Polar residues" evidence="2">
    <location>
        <begin position="449"/>
        <end position="460"/>
    </location>
</feature>
<evidence type="ECO:0000256" key="3">
    <source>
        <dbReference type="SAM" id="Phobius"/>
    </source>
</evidence>
<proteinExistence type="predicted"/>
<keyword evidence="5" id="KW-1185">Reference proteome</keyword>
<keyword evidence="3" id="KW-0812">Transmembrane</keyword>
<protein>
    <submittedName>
        <fullName evidence="4">Uncharacterized protein</fullName>
    </submittedName>
</protein>